<dbReference type="Pfam" id="PF09587">
    <property type="entry name" value="PGA_cap"/>
    <property type="match status" value="1"/>
</dbReference>
<evidence type="ECO:0000256" key="1">
    <source>
        <dbReference type="ARBA" id="ARBA00005662"/>
    </source>
</evidence>
<dbReference type="AlphaFoldDB" id="F3QVL2"/>
<accession>F3QVL2</accession>
<comment type="similarity">
    <text evidence="1">Belongs to the CapA family.</text>
</comment>
<dbReference type="Gene3D" id="3.60.21.10">
    <property type="match status" value="1"/>
</dbReference>
<keyword evidence="4" id="KW-1185">Reference proteome</keyword>
<name>F3QVL2_9BACT</name>
<dbReference type="eggNOG" id="COG2843">
    <property type="taxonomic scope" value="Bacteria"/>
</dbReference>
<proteinExistence type="inferred from homology"/>
<dbReference type="HOGENOM" id="CLU_038823_2_2_10"/>
<dbReference type="SMART" id="SM00854">
    <property type="entry name" value="PGA_cap"/>
    <property type="match status" value="1"/>
</dbReference>
<organism evidence="3 4">
    <name type="scientific">Paraprevotella xylaniphila YIT 11841</name>
    <dbReference type="NCBI Taxonomy" id="762982"/>
    <lineage>
        <taxon>Bacteria</taxon>
        <taxon>Pseudomonadati</taxon>
        <taxon>Bacteroidota</taxon>
        <taxon>Bacteroidia</taxon>
        <taxon>Bacteroidales</taxon>
        <taxon>Prevotellaceae</taxon>
        <taxon>Paraprevotella</taxon>
    </lineage>
</organism>
<dbReference type="InterPro" id="IPR019079">
    <property type="entry name" value="Capsule_synth_CapA"/>
</dbReference>
<evidence type="ECO:0000259" key="2">
    <source>
        <dbReference type="SMART" id="SM00854"/>
    </source>
</evidence>
<sequence>MCLFPACRRTQEEASLAILFTGDVLLDRSIRPMAERRGTAWLFNNVTPVFRQADAVVINLECPLTTRTTPLNKRFIFRGEPEWAKDLRQVGITHAAIANNHTNDQGRQGLADTYQALHTSGITPLGYGYSMEEQLTPTVIRKKGIKVAVFNAVLFPLENWQYAEGQPDVCRPSIDRLTSRIRQYKAEHPSSFIVAVLHWGTEFQPHPHVQQRHYAHKLMQAGTDAIIGHHPHVVQPMEYINSRPVFYSLGNFVFDQSHPDCRKAVMALLRFKASGVQAKAIPIEIRQCKPQIIRKQHENR</sequence>
<protein>
    <submittedName>
        <fullName evidence="3">Bacterial capsule synthesis protein</fullName>
    </submittedName>
</protein>
<evidence type="ECO:0000313" key="4">
    <source>
        <dbReference type="Proteomes" id="UP000005546"/>
    </source>
</evidence>
<comment type="caution">
    <text evidence="3">The sequence shown here is derived from an EMBL/GenBank/DDBJ whole genome shotgun (WGS) entry which is preliminary data.</text>
</comment>
<feature type="domain" description="Capsule synthesis protein CapA" evidence="2">
    <location>
        <begin position="17"/>
        <end position="256"/>
    </location>
</feature>
<reference evidence="3 4" key="1">
    <citation type="submission" date="2011-02" db="EMBL/GenBank/DDBJ databases">
        <authorList>
            <person name="Weinstock G."/>
            <person name="Sodergren E."/>
            <person name="Clifton S."/>
            <person name="Fulton L."/>
            <person name="Fulton B."/>
            <person name="Courtney L."/>
            <person name="Fronick C."/>
            <person name="Harrison M."/>
            <person name="Strong C."/>
            <person name="Farmer C."/>
            <person name="Delahaunty K."/>
            <person name="Markovic C."/>
            <person name="Hall O."/>
            <person name="Minx P."/>
            <person name="Tomlinson C."/>
            <person name="Mitreva M."/>
            <person name="Hou S."/>
            <person name="Chen J."/>
            <person name="Wollam A."/>
            <person name="Pepin K.H."/>
            <person name="Johnson M."/>
            <person name="Bhonagiri V."/>
            <person name="Zhang X."/>
            <person name="Suruliraj S."/>
            <person name="Warren W."/>
            <person name="Chinwalla A."/>
            <person name="Mardis E.R."/>
            <person name="Wilson R.K."/>
        </authorList>
    </citation>
    <scope>NUCLEOTIDE SEQUENCE [LARGE SCALE GENOMIC DNA]</scope>
    <source>
        <strain evidence="3 4">YIT 11841</strain>
    </source>
</reference>
<dbReference type="InterPro" id="IPR052169">
    <property type="entry name" value="CW_Biosynth-Accessory"/>
</dbReference>
<dbReference type="EMBL" id="AFBR01000065">
    <property type="protein sequence ID" value="EGG52793.1"/>
    <property type="molecule type" value="Genomic_DNA"/>
</dbReference>
<dbReference type="PANTHER" id="PTHR33393:SF13">
    <property type="entry name" value="PGA BIOSYNTHESIS PROTEIN CAPA"/>
    <property type="match status" value="1"/>
</dbReference>
<gene>
    <name evidence="3" type="ORF">HMPREF9442_02238</name>
</gene>
<dbReference type="CDD" id="cd07381">
    <property type="entry name" value="MPP_CapA"/>
    <property type="match status" value="1"/>
</dbReference>
<dbReference type="Proteomes" id="UP000005546">
    <property type="component" value="Unassembled WGS sequence"/>
</dbReference>
<evidence type="ECO:0000313" key="3">
    <source>
        <dbReference type="EMBL" id="EGG52793.1"/>
    </source>
</evidence>
<dbReference type="PANTHER" id="PTHR33393">
    <property type="entry name" value="POLYGLUTAMINE SYNTHESIS ACCESSORY PROTEIN RV0574C-RELATED"/>
    <property type="match status" value="1"/>
</dbReference>
<dbReference type="InterPro" id="IPR029052">
    <property type="entry name" value="Metallo-depent_PP-like"/>
</dbReference>
<dbReference type="STRING" id="762982.HMPREF9442_02238"/>
<dbReference type="SUPFAM" id="SSF56300">
    <property type="entry name" value="Metallo-dependent phosphatases"/>
    <property type="match status" value="1"/>
</dbReference>